<evidence type="ECO:0000313" key="1">
    <source>
        <dbReference type="EMBL" id="QRE02903.1"/>
    </source>
</evidence>
<evidence type="ECO:0000313" key="2">
    <source>
        <dbReference type="Proteomes" id="UP000596329"/>
    </source>
</evidence>
<dbReference type="EMBL" id="CP059075">
    <property type="protein sequence ID" value="QRE02903.1"/>
    <property type="molecule type" value="Genomic_DNA"/>
</dbReference>
<reference evidence="1 2" key="1">
    <citation type="submission" date="2020-07" db="EMBL/GenBank/DDBJ databases">
        <title>Genomic characterization of Flavobacterium psychrophilum strains.</title>
        <authorList>
            <person name="Castillo D."/>
            <person name="Jorgensen J."/>
            <person name="Middelboe M."/>
        </authorList>
    </citation>
    <scope>NUCLEOTIDE SEQUENCE [LARGE SCALE GENOMIC DNA]</scope>
    <source>
        <strain evidence="1 2">FPS-R7</strain>
    </source>
</reference>
<organism evidence="1 2">
    <name type="scientific">Flavobacterium psychrophilum</name>
    <dbReference type="NCBI Taxonomy" id="96345"/>
    <lineage>
        <taxon>Bacteria</taxon>
        <taxon>Pseudomonadati</taxon>
        <taxon>Bacteroidota</taxon>
        <taxon>Flavobacteriia</taxon>
        <taxon>Flavobacteriales</taxon>
        <taxon>Flavobacteriaceae</taxon>
        <taxon>Flavobacterium</taxon>
    </lineage>
</organism>
<name>A0A7U2ND80_FLAPS</name>
<dbReference type="Proteomes" id="UP000596329">
    <property type="component" value="Chromosome"/>
</dbReference>
<proteinExistence type="predicted"/>
<dbReference type="AlphaFoldDB" id="A0A7U2ND80"/>
<dbReference type="RefSeq" id="WP_166778492.1">
    <property type="nucleotide sequence ID" value="NZ_BJSV01000008.1"/>
</dbReference>
<gene>
    <name evidence="1" type="ORF">H0H26_08260</name>
</gene>
<accession>A0A7U2ND80</accession>
<sequence length="54" mass="6340">MLQKHLLLSIFMCKMKVDLDYLQEWRQFSNGTTAHGVKLSTTIKNILRMIINLC</sequence>
<protein>
    <submittedName>
        <fullName evidence="1">Uncharacterized protein</fullName>
    </submittedName>
</protein>